<proteinExistence type="predicted"/>
<protein>
    <submittedName>
        <fullName evidence="2">Uncharacterized protein</fullName>
    </submittedName>
</protein>
<gene>
    <name evidence="2" type="ORF">NP233_g6856</name>
</gene>
<evidence type="ECO:0000313" key="3">
    <source>
        <dbReference type="Proteomes" id="UP001213000"/>
    </source>
</evidence>
<comment type="caution">
    <text evidence="2">The sequence shown here is derived from an EMBL/GenBank/DDBJ whole genome shotgun (WGS) entry which is preliminary data.</text>
</comment>
<accession>A0AAD5VTN0</accession>
<dbReference type="AlphaFoldDB" id="A0AAD5VTN0"/>
<dbReference type="EMBL" id="JANIEX010000469">
    <property type="protein sequence ID" value="KAJ3566665.1"/>
    <property type="molecule type" value="Genomic_DNA"/>
</dbReference>
<dbReference type="Proteomes" id="UP001213000">
    <property type="component" value="Unassembled WGS sequence"/>
</dbReference>
<keyword evidence="3" id="KW-1185">Reference proteome</keyword>
<organism evidence="2 3">
    <name type="scientific">Leucocoprinus birnbaumii</name>
    <dbReference type="NCBI Taxonomy" id="56174"/>
    <lineage>
        <taxon>Eukaryota</taxon>
        <taxon>Fungi</taxon>
        <taxon>Dikarya</taxon>
        <taxon>Basidiomycota</taxon>
        <taxon>Agaricomycotina</taxon>
        <taxon>Agaricomycetes</taxon>
        <taxon>Agaricomycetidae</taxon>
        <taxon>Agaricales</taxon>
        <taxon>Agaricineae</taxon>
        <taxon>Agaricaceae</taxon>
        <taxon>Leucocoprinus</taxon>
    </lineage>
</organism>
<evidence type="ECO:0000313" key="2">
    <source>
        <dbReference type="EMBL" id="KAJ3566665.1"/>
    </source>
</evidence>
<feature type="region of interest" description="Disordered" evidence="1">
    <location>
        <begin position="492"/>
        <end position="514"/>
    </location>
</feature>
<feature type="region of interest" description="Disordered" evidence="1">
    <location>
        <begin position="338"/>
        <end position="371"/>
    </location>
</feature>
<sequence length="697" mass="79578">MPLRRNAQGHLILYPRQRSDSSGLQATDAKLIAELRSRYLTAQNKVTPESGGPAEYLVITTPNADWLPEVQVGQQCLTIHEDGRWGPQDYGQWPQWFFDGQDHFAYILRKPSPGALLTHPFRLVWWNMSQDEFVFEGSSEIGQLLPSHAKELHDIRVKLMKEVEACRCESGADYNRLQKAAWMMRNCTSTLMYTPQAYQDVLFILTSAQRAILETRALLDKINKWDKLPASEQIRPTDHSILGCVTDRIPLAYEMYAKGVPVWLVRPPSQISEDLTILAEAATTTPVKFGINTTILRNAPAFYRGPLARNIHESIQNWQPGSLKMNFLENITPVVDTDAPSTEELPQASSSKEKPYSRLSSSKPRAVVQKSLSPKSSRQFFSVREDRFTVVESPFSSRSTAQWNDALTRVNRDLKNVMDHPLFNLFRGFAYPPPRLFDTHDAGLAVAWLLIRPSWTSLISNPSRTLPLPNPSQWHNYLHHLSRELGFIAKKDARKSQPDASNDAGSSKVTKSARHARKQWEQSLQIFTVNVPPKDTVTTVVWNNHAVWRNGQVNFSVLDRQLITWDAQEHNFRLELWTLDRCVLAMSWRTPKDHAKRERKLRAMWPNDVMFSVLLPQHPQGLSSPKWEERLPYIRAFHDVLVDWPVSGMARLVDAASQGWVSHNLPNIEGVASEVYCQTFFSYFGRAACIPHIFPTL</sequence>
<feature type="compositionally biased region" description="Polar residues" evidence="1">
    <location>
        <begin position="498"/>
        <end position="510"/>
    </location>
</feature>
<name>A0AAD5VTN0_9AGAR</name>
<reference evidence="2" key="1">
    <citation type="submission" date="2022-07" db="EMBL/GenBank/DDBJ databases">
        <title>Genome Sequence of Leucocoprinus birnbaumii.</title>
        <authorList>
            <person name="Buettner E."/>
        </authorList>
    </citation>
    <scope>NUCLEOTIDE SEQUENCE</scope>
    <source>
        <strain evidence="2">VT141</strain>
    </source>
</reference>
<evidence type="ECO:0000256" key="1">
    <source>
        <dbReference type="SAM" id="MobiDB-lite"/>
    </source>
</evidence>